<dbReference type="InterPro" id="IPR009057">
    <property type="entry name" value="Homeodomain-like_sf"/>
</dbReference>
<feature type="domain" description="HTH araC/xylS-type" evidence="4">
    <location>
        <begin position="211"/>
        <end position="309"/>
    </location>
</feature>
<reference evidence="5 6" key="1">
    <citation type="submission" date="2023-05" db="EMBL/GenBank/DDBJ databases">
        <title>Draft genome of Paenibacillus sp. CCS26.</title>
        <authorList>
            <person name="Akita H."/>
            <person name="Shinto Y."/>
            <person name="Kimura Z."/>
        </authorList>
    </citation>
    <scope>NUCLEOTIDE SEQUENCE [LARGE SCALE GENOMIC DNA]</scope>
    <source>
        <strain evidence="5 6">CCS26</strain>
    </source>
</reference>
<dbReference type="SUPFAM" id="SSF46689">
    <property type="entry name" value="Homeodomain-like"/>
    <property type="match status" value="2"/>
</dbReference>
<evidence type="ECO:0000259" key="4">
    <source>
        <dbReference type="PROSITE" id="PS01124"/>
    </source>
</evidence>
<dbReference type="InterPro" id="IPR014710">
    <property type="entry name" value="RmlC-like_jellyroll"/>
</dbReference>
<dbReference type="Proteomes" id="UP001285921">
    <property type="component" value="Unassembled WGS sequence"/>
</dbReference>
<dbReference type="PROSITE" id="PS00041">
    <property type="entry name" value="HTH_ARAC_FAMILY_1"/>
    <property type="match status" value="1"/>
</dbReference>
<evidence type="ECO:0000313" key="5">
    <source>
        <dbReference type="EMBL" id="GMK46417.1"/>
    </source>
</evidence>
<protein>
    <submittedName>
        <fullName evidence="5">AraC family transcriptional regulator</fullName>
    </submittedName>
</protein>
<dbReference type="PROSITE" id="PS01124">
    <property type="entry name" value="HTH_ARAC_FAMILY_2"/>
    <property type="match status" value="1"/>
</dbReference>
<dbReference type="EMBL" id="BTCL01000012">
    <property type="protein sequence ID" value="GMK46417.1"/>
    <property type="molecule type" value="Genomic_DNA"/>
</dbReference>
<dbReference type="PANTHER" id="PTHR43280">
    <property type="entry name" value="ARAC-FAMILY TRANSCRIPTIONAL REGULATOR"/>
    <property type="match status" value="1"/>
</dbReference>
<dbReference type="PANTHER" id="PTHR43280:SF2">
    <property type="entry name" value="HTH-TYPE TRANSCRIPTIONAL REGULATOR EXSA"/>
    <property type="match status" value="1"/>
</dbReference>
<evidence type="ECO:0000256" key="2">
    <source>
        <dbReference type="ARBA" id="ARBA00023125"/>
    </source>
</evidence>
<dbReference type="SMART" id="SM00342">
    <property type="entry name" value="HTH_ARAC"/>
    <property type="match status" value="1"/>
</dbReference>
<dbReference type="Gene3D" id="1.10.10.60">
    <property type="entry name" value="Homeodomain-like"/>
    <property type="match status" value="2"/>
</dbReference>
<keyword evidence="2" id="KW-0238">DNA-binding</keyword>
<comment type="caution">
    <text evidence="5">The sequence shown here is derived from an EMBL/GenBank/DDBJ whole genome shotgun (WGS) entry which is preliminary data.</text>
</comment>
<keyword evidence="3" id="KW-0804">Transcription</keyword>
<dbReference type="InterPro" id="IPR003313">
    <property type="entry name" value="AraC-bd"/>
</dbReference>
<gene>
    <name evidence="5" type="ORF">PghCCS26_35460</name>
</gene>
<accession>A0ABQ6NQC1</accession>
<organism evidence="5 6">
    <name type="scientific">Paenibacillus glycanilyticus</name>
    <dbReference type="NCBI Taxonomy" id="126569"/>
    <lineage>
        <taxon>Bacteria</taxon>
        <taxon>Bacillati</taxon>
        <taxon>Bacillota</taxon>
        <taxon>Bacilli</taxon>
        <taxon>Bacillales</taxon>
        <taxon>Paenibacillaceae</taxon>
        <taxon>Paenibacillus</taxon>
    </lineage>
</organism>
<dbReference type="Gene3D" id="2.60.120.10">
    <property type="entry name" value="Jelly Rolls"/>
    <property type="match status" value="1"/>
</dbReference>
<dbReference type="InterPro" id="IPR018062">
    <property type="entry name" value="HTH_AraC-typ_CS"/>
</dbReference>
<dbReference type="Pfam" id="PF02311">
    <property type="entry name" value="AraC_binding"/>
    <property type="match status" value="1"/>
</dbReference>
<dbReference type="Pfam" id="PF12833">
    <property type="entry name" value="HTH_18"/>
    <property type="match status" value="1"/>
</dbReference>
<keyword evidence="6" id="KW-1185">Reference proteome</keyword>
<dbReference type="InterPro" id="IPR018060">
    <property type="entry name" value="HTH_AraC"/>
</dbReference>
<keyword evidence="1" id="KW-0805">Transcription regulation</keyword>
<dbReference type="InterPro" id="IPR037923">
    <property type="entry name" value="HTH-like"/>
</dbReference>
<evidence type="ECO:0000256" key="3">
    <source>
        <dbReference type="ARBA" id="ARBA00023163"/>
    </source>
</evidence>
<dbReference type="InterPro" id="IPR020449">
    <property type="entry name" value="Tscrpt_reg_AraC-type_HTH"/>
</dbReference>
<evidence type="ECO:0000313" key="6">
    <source>
        <dbReference type="Proteomes" id="UP001285921"/>
    </source>
</evidence>
<name>A0ABQ6NQC1_9BACL</name>
<dbReference type="SUPFAM" id="SSF51215">
    <property type="entry name" value="Regulatory protein AraC"/>
    <property type="match status" value="1"/>
</dbReference>
<proteinExistence type="predicted"/>
<evidence type="ECO:0000256" key="1">
    <source>
        <dbReference type="ARBA" id="ARBA00023015"/>
    </source>
</evidence>
<dbReference type="PRINTS" id="PR00032">
    <property type="entry name" value="HTHARAC"/>
</dbReference>
<sequence length="310" mass="35751">MSNMRGSTMNSNSMNKLPSIKGDIVDSVYLNWFTNDKEFPFFIQYGGHNEDTVLHKHDDFTELVIVLNGNATHIVNSETYFIKKGNVFAINGSTFHAYQNPHGFKICNIMFRPEILRSAGPDLSASNGFRALFELEPFYRNTHSFQTGLSLSIPSMEHVSSIIADMINEYNDKQQGYQTMLNSRFMELAVFLSRQYDNLENGMDNNLMHLANAISYIEDHYLESLTLEEIAARSNISVRHLNRIFQSYYQTTPISYLQRLRLERARKLLKQSGLPITKISYECGFNDSNYFTRKFSKIYGLSPKAFRQSL</sequence>